<dbReference type="InterPro" id="IPR023562">
    <property type="entry name" value="ClpP/TepA"/>
</dbReference>
<evidence type="ECO:0000313" key="9">
    <source>
        <dbReference type="EMBL" id="AFY64121.1"/>
    </source>
</evidence>
<dbReference type="CDD" id="cd07017">
    <property type="entry name" value="S14_ClpP_2"/>
    <property type="match status" value="1"/>
</dbReference>
<sequence length="244" mass="27314">MPVGVPKVPTPEEAIKSEEGETRDEDNKIWVDLYNRLYVQRIVFLIGPLKMENANQVMSLTVYLTLKNQIKDLYLFINSLGGALMYGVAINDLIRSVPEPVNTICLSKAASTACYILAGGEPSKRVAVPTARVLMHQPLSILCHGVAQEMDMESAEMIRLYKTVIDVYSEITEKSWEVIQQDILNPTFISADEAKAYGLIDVVLYEGTTAWKFPTMDPDRDSDTAKDNGPKWPFFLDESDNSKS</sequence>
<feature type="region of interest" description="Disordered" evidence="8">
    <location>
        <begin position="1"/>
        <end position="21"/>
    </location>
</feature>
<dbReference type="Gene3D" id="3.90.226.10">
    <property type="entry name" value="2-enoyl-CoA Hydratase, Chain A, domain 1"/>
    <property type="match status" value="1"/>
</dbReference>
<feature type="active site" evidence="6">
    <location>
        <position position="136"/>
    </location>
</feature>
<dbReference type="GO" id="GO:0004252">
    <property type="term" value="F:serine-type endopeptidase activity"/>
    <property type="evidence" value="ECO:0007669"/>
    <property type="project" value="UniProtKB-EC"/>
</dbReference>
<dbReference type="GO" id="GO:0009368">
    <property type="term" value="C:endopeptidase Clp complex"/>
    <property type="evidence" value="ECO:0007669"/>
    <property type="project" value="TreeGrafter"/>
</dbReference>
<dbReference type="GO" id="GO:0004176">
    <property type="term" value="F:ATP-dependent peptidase activity"/>
    <property type="evidence" value="ECO:0007669"/>
    <property type="project" value="InterPro"/>
</dbReference>
<evidence type="ECO:0000256" key="1">
    <source>
        <dbReference type="ARBA" id="ARBA00007039"/>
    </source>
</evidence>
<dbReference type="PANTHER" id="PTHR10381">
    <property type="entry name" value="ATP-DEPENDENT CLP PROTEASE PROTEOLYTIC SUBUNIT"/>
    <property type="match status" value="1"/>
</dbReference>
<dbReference type="GO" id="GO:0051117">
    <property type="term" value="F:ATPase binding"/>
    <property type="evidence" value="ECO:0007669"/>
    <property type="project" value="TreeGrafter"/>
</dbReference>
<dbReference type="GO" id="GO:0009536">
    <property type="term" value="C:plastid"/>
    <property type="evidence" value="ECO:0007669"/>
    <property type="project" value="UniProtKB-ARBA"/>
</dbReference>
<dbReference type="GO" id="GO:0006515">
    <property type="term" value="P:protein quality control for misfolded or incompletely synthesized proteins"/>
    <property type="evidence" value="ECO:0007669"/>
    <property type="project" value="TreeGrafter"/>
</dbReference>
<dbReference type="AlphaFoldDB" id="S4TB91"/>
<dbReference type="PRINTS" id="PR00127">
    <property type="entry name" value="CLPPROTEASEP"/>
</dbReference>
<geneLocation type="chloroplast" evidence="9"/>
<dbReference type="EMBL" id="JX978472">
    <property type="protein sequence ID" value="AFY64121.1"/>
    <property type="molecule type" value="Genomic_DNA"/>
</dbReference>
<dbReference type="InterPro" id="IPR029045">
    <property type="entry name" value="ClpP/crotonase-like_dom_sf"/>
</dbReference>
<feature type="compositionally biased region" description="Basic and acidic residues" evidence="8">
    <location>
        <begin position="217"/>
        <end position="229"/>
    </location>
</feature>
<dbReference type="PROSITE" id="PS00382">
    <property type="entry name" value="CLP_PROTEASE_HIS"/>
    <property type="match status" value="1"/>
</dbReference>
<comment type="catalytic activity">
    <reaction evidence="5 6">
        <text>Hydrolysis of proteins to small peptides in the presence of ATP and magnesium. alpha-casein is the usual test substrate. In the absence of ATP, only oligopeptides shorter than five residues are hydrolyzed (such as succinyl-Leu-Tyr-|-NHMec, and Leu-Tyr-Leu-|-Tyr-Trp, in which cleavage of the -Tyr-|-Leu- and -Tyr-|-Trp bonds also occurs).</text>
        <dbReference type="EC" id="3.4.21.92"/>
    </reaction>
</comment>
<evidence type="ECO:0000256" key="4">
    <source>
        <dbReference type="ARBA" id="ARBA00022825"/>
    </source>
</evidence>
<protein>
    <recommendedName>
        <fullName evidence="7">ATP-dependent Clp protease proteolytic subunit</fullName>
    </recommendedName>
</protein>
<evidence type="ECO:0000256" key="5">
    <source>
        <dbReference type="ARBA" id="ARBA00034021"/>
    </source>
</evidence>
<organism evidence="9">
    <name type="scientific">Najas flexilis</name>
    <dbReference type="NCBI Taxonomy" id="29650"/>
    <lineage>
        <taxon>Eukaryota</taxon>
        <taxon>Viridiplantae</taxon>
        <taxon>Streptophyta</taxon>
        <taxon>Embryophyta</taxon>
        <taxon>Tracheophyta</taxon>
        <taxon>Spermatophyta</taxon>
        <taxon>Magnoliopsida</taxon>
        <taxon>Liliopsida</taxon>
        <taxon>Hydrocharitaceae</taxon>
        <taxon>Najas</taxon>
    </lineage>
</organism>
<dbReference type="RefSeq" id="YP_008378808.1">
    <property type="nucleotide sequence ID" value="NC_021936.1"/>
</dbReference>
<dbReference type="SUPFAM" id="SSF52096">
    <property type="entry name" value="ClpP/crotonase"/>
    <property type="match status" value="1"/>
</dbReference>
<keyword evidence="2 9" id="KW-0645">Protease</keyword>
<dbReference type="PANTHER" id="PTHR10381:SF73">
    <property type="entry name" value="ATP-DEPENDENT CLP PROTEASE PROTEOLYTIC SUBUNIT"/>
    <property type="match status" value="1"/>
</dbReference>
<name>S4TB91_9LILI</name>
<evidence type="ECO:0000256" key="7">
    <source>
        <dbReference type="RuleBase" id="RU003567"/>
    </source>
</evidence>
<dbReference type="InterPro" id="IPR001907">
    <property type="entry name" value="ClpP"/>
</dbReference>
<keyword evidence="9" id="KW-0150">Chloroplast</keyword>
<dbReference type="InterPro" id="IPR033135">
    <property type="entry name" value="ClpP_His_AS"/>
</dbReference>
<dbReference type="GeneID" id="16511173"/>
<comment type="similarity">
    <text evidence="1 7">Belongs to the peptidase S14 family.</text>
</comment>
<keyword evidence="4" id="KW-0720">Serine protease</keyword>
<evidence type="ECO:0000256" key="3">
    <source>
        <dbReference type="ARBA" id="ARBA00022801"/>
    </source>
</evidence>
<feature type="region of interest" description="Disordered" evidence="8">
    <location>
        <begin position="215"/>
        <end position="244"/>
    </location>
</feature>
<accession>S4TB91</accession>
<keyword evidence="9" id="KW-0934">Plastid</keyword>
<dbReference type="Pfam" id="PF00574">
    <property type="entry name" value="CLP_protease"/>
    <property type="match status" value="1"/>
</dbReference>
<evidence type="ECO:0000256" key="2">
    <source>
        <dbReference type="ARBA" id="ARBA00022670"/>
    </source>
</evidence>
<evidence type="ECO:0000256" key="8">
    <source>
        <dbReference type="SAM" id="MobiDB-lite"/>
    </source>
</evidence>
<evidence type="ECO:0000256" key="6">
    <source>
        <dbReference type="PROSITE-ProRule" id="PRU10086"/>
    </source>
</evidence>
<gene>
    <name evidence="9" type="primary">clpP</name>
    <name evidence="9" type="ORF">D176_068</name>
</gene>
<proteinExistence type="inferred from homology"/>
<reference evidence="9" key="1">
    <citation type="journal article" date="2013" name="PLoS ONE">
        <title>The Plastid Genome of Najas flexilis: Adaptation to Submersed Environments Is Accompanied by the Complete Loss of the NDH Complex in an Aquatic Angiosperm.</title>
        <authorList>
            <person name="Peredo E.L."/>
            <person name="King U.M."/>
            <person name="Les D."/>
        </authorList>
    </citation>
    <scope>NUCLEOTIDE SEQUENCE</scope>
</reference>
<keyword evidence="3" id="KW-0378">Hydrolase</keyword>